<keyword evidence="1" id="KW-1133">Transmembrane helix</keyword>
<organism evidence="2 3">
    <name type="scientific">Haemophilus sputorum</name>
    <dbReference type="NCBI Taxonomy" id="1078480"/>
    <lineage>
        <taxon>Bacteria</taxon>
        <taxon>Pseudomonadati</taxon>
        <taxon>Pseudomonadota</taxon>
        <taxon>Gammaproteobacteria</taxon>
        <taxon>Pasteurellales</taxon>
        <taxon>Pasteurellaceae</taxon>
        <taxon>Haemophilus</taxon>
    </lineage>
</organism>
<dbReference type="RefSeq" id="WP_111403468.1">
    <property type="nucleotide sequence ID" value="NZ_QEPN01000006.1"/>
</dbReference>
<gene>
    <name evidence="2" type="ORF">DPV93_07870</name>
</gene>
<evidence type="ECO:0000313" key="2">
    <source>
        <dbReference type="EMBL" id="RDE70917.1"/>
    </source>
</evidence>
<protein>
    <submittedName>
        <fullName evidence="2">Uncharacterized protein</fullName>
    </submittedName>
</protein>
<comment type="caution">
    <text evidence="2">The sequence shown here is derived from an EMBL/GenBank/DDBJ whole genome shotgun (WGS) entry which is preliminary data.</text>
</comment>
<evidence type="ECO:0000256" key="1">
    <source>
        <dbReference type="SAM" id="Phobius"/>
    </source>
</evidence>
<evidence type="ECO:0000313" key="3">
    <source>
        <dbReference type="Proteomes" id="UP000253872"/>
    </source>
</evidence>
<dbReference type="EMBL" id="QEPN01000006">
    <property type="protein sequence ID" value="RDE70917.1"/>
    <property type="molecule type" value="Genomic_DNA"/>
</dbReference>
<name>A0A369YG63_9PAST</name>
<dbReference type="Proteomes" id="UP000253872">
    <property type="component" value="Unassembled WGS sequence"/>
</dbReference>
<accession>A0A369YG63</accession>
<reference evidence="2 3" key="1">
    <citation type="submission" date="2018-05" db="EMBL/GenBank/DDBJ databases">
        <title>Draft Genome Sequences for a Diverse set of 7 Haemophilus Species.</title>
        <authorList>
            <person name="Nichols M."/>
            <person name="Topaz N."/>
            <person name="Wang X."/>
            <person name="Wang X."/>
            <person name="Boxrud D."/>
        </authorList>
    </citation>
    <scope>NUCLEOTIDE SEQUENCE [LARGE SCALE GENOMIC DNA]</scope>
    <source>
        <strain evidence="2 3">C2002001239</strain>
    </source>
</reference>
<keyword evidence="1" id="KW-0472">Membrane</keyword>
<keyword evidence="1" id="KW-0812">Transmembrane</keyword>
<sequence length="114" mass="12812">MKAATFGAHVGKTYKEIDHALDFLPALPRKLSASALMLLALPVIGIAFFWFVRVPAPMPEPVKVEPSNEDYDSLLSPLYSLNNNDDYKKDGYRDGWQGVGIYSNDIRIDYSEED</sequence>
<proteinExistence type="predicted"/>
<feature type="transmembrane region" description="Helical" evidence="1">
    <location>
        <begin position="31"/>
        <end position="52"/>
    </location>
</feature>
<dbReference type="AlphaFoldDB" id="A0A369YG63"/>